<reference evidence="1 2" key="1">
    <citation type="submission" date="2019-10" db="EMBL/GenBank/DDBJ databases">
        <title>Genome sequencing of Lactobacillus manihotivorans.</title>
        <authorList>
            <person name="Kim K."/>
        </authorList>
    </citation>
    <scope>NUCLEOTIDE SEQUENCE [LARGE SCALE GENOMIC DNA]</scope>
    <source>
        <strain evidence="1 2">LM010</strain>
    </source>
</reference>
<dbReference type="Proteomes" id="UP000388452">
    <property type="component" value="Chromosome"/>
</dbReference>
<protein>
    <recommendedName>
        <fullName evidence="3">DUF4276 family protein</fullName>
    </recommendedName>
</protein>
<evidence type="ECO:0000313" key="1">
    <source>
        <dbReference type="EMBL" id="QFQ92075.1"/>
    </source>
</evidence>
<gene>
    <name evidence="1" type="ORF">LM010_11880</name>
</gene>
<dbReference type="EMBL" id="CP045068">
    <property type="protein sequence ID" value="QFQ92075.1"/>
    <property type="molecule type" value="Genomic_DNA"/>
</dbReference>
<dbReference type="AlphaFoldDB" id="A0A5P8JS45"/>
<organism evidence="1 2">
    <name type="scientific">Lacticaseibacillus manihotivorans</name>
    <dbReference type="NCBI Taxonomy" id="88233"/>
    <lineage>
        <taxon>Bacteria</taxon>
        <taxon>Bacillati</taxon>
        <taxon>Bacillota</taxon>
        <taxon>Bacilli</taxon>
        <taxon>Lactobacillales</taxon>
        <taxon>Lactobacillaceae</taxon>
        <taxon>Lacticaseibacillus</taxon>
    </lineage>
</organism>
<proteinExistence type="predicted"/>
<evidence type="ECO:0008006" key="3">
    <source>
        <dbReference type="Google" id="ProtNLM"/>
    </source>
</evidence>
<name>A0A5P8JS45_9LACO</name>
<sequence length="197" mass="22479">MTRSLIVAEGTAEKTILEILLANDFLSVTQEDLIEAVVPRFMKPQDLAERYLQRDFGAGIDLLVVLDSPTREQKVPRIYQKQVRQTQYFVTTPEIESVQLYANPEWIAGYQRFRNRHHGESQTNVKPSAYFKASPAIGGLGLKGIKTDGFVRGLWEHQPENLVTAILKVHTNTRKSDLRGRQTLAALLRADLREDYR</sequence>
<dbReference type="RefSeq" id="WP_056964862.1">
    <property type="nucleotide sequence ID" value="NZ_CP045068.1"/>
</dbReference>
<accession>A0A5P8JS45</accession>
<evidence type="ECO:0000313" key="2">
    <source>
        <dbReference type="Proteomes" id="UP000388452"/>
    </source>
</evidence>